<evidence type="ECO:0000256" key="7">
    <source>
        <dbReference type="ARBA" id="ARBA00022741"/>
    </source>
</evidence>
<evidence type="ECO:0000256" key="2">
    <source>
        <dbReference type="ARBA" id="ARBA00012513"/>
    </source>
</evidence>
<organism evidence="21 22">
    <name type="scientific">Cinchona calisaya</name>
    <dbReference type="NCBI Taxonomy" id="153742"/>
    <lineage>
        <taxon>Eukaryota</taxon>
        <taxon>Viridiplantae</taxon>
        <taxon>Streptophyta</taxon>
        <taxon>Embryophyta</taxon>
        <taxon>Tracheophyta</taxon>
        <taxon>Spermatophyta</taxon>
        <taxon>Magnoliopsida</taxon>
        <taxon>eudicotyledons</taxon>
        <taxon>Gunneridae</taxon>
        <taxon>Pentapetalae</taxon>
        <taxon>asterids</taxon>
        <taxon>lamiids</taxon>
        <taxon>Gentianales</taxon>
        <taxon>Rubiaceae</taxon>
        <taxon>Cinchonoideae</taxon>
        <taxon>Cinchoneae</taxon>
        <taxon>Cinchona</taxon>
    </lineage>
</organism>
<dbReference type="EMBL" id="JBJUIK010000009">
    <property type="protein sequence ID" value="KAL3517522.1"/>
    <property type="molecule type" value="Genomic_DNA"/>
</dbReference>
<keyword evidence="6 19" id="KW-0732">Signal</keyword>
<keyword evidence="10 18" id="KW-1133">Transmembrane helix</keyword>
<dbReference type="Proteomes" id="UP001630127">
    <property type="component" value="Unassembled WGS sequence"/>
</dbReference>
<evidence type="ECO:0000256" key="3">
    <source>
        <dbReference type="ARBA" id="ARBA00022527"/>
    </source>
</evidence>
<evidence type="ECO:0000256" key="12">
    <source>
        <dbReference type="ARBA" id="ARBA00023170"/>
    </source>
</evidence>
<dbReference type="GO" id="GO:0004674">
    <property type="term" value="F:protein serine/threonine kinase activity"/>
    <property type="evidence" value="ECO:0007669"/>
    <property type="project" value="UniProtKB-KW"/>
</dbReference>
<feature type="signal peptide" evidence="19">
    <location>
        <begin position="1"/>
        <end position="22"/>
    </location>
</feature>
<dbReference type="PROSITE" id="PS50011">
    <property type="entry name" value="PROTEIN_KINASE_DOM"/>
    <property type="match status" value="1"/>
</dbReference>
<keyword evidence="8" id="KW-0418">Kinase</keyword>
<comment type="catalytic activity">
    <reaction evidence="14">
        <text>L-threonyl-[protein] + ATP = O-phospho-L-threonyl-[protein] + ADP + H(+)</text>
        <dbReference type="Rhea" id="RHEA:46608"/>
        <dbReference type="Rhea" id="RHEA-COMP:11060"/>
        <dbReference type="Rhea" id="RHEA-COMP:11605"/>
        <dbReference type="ChEBI" id="CHEBI:15378"/>
        <dbReference type="ChEBI" id="CHEBI:30013"/>
        <dbReference type="ChEBI" id="CHEBI:30616"/>
        <dbReference type="ChEBI" id="CHEBI:61977"/>
        <dbReference type="ChEBI" id="CHEBI:456216"/>
        <dbReference type="EC" id="2.7.11.1"/>
    </reaction>
</comment>
<sequence>MHPMIFFLIFLSLQSQFTLLSARKLPAVLQNGNASSTSCPLDFNVLRKLIQGSKRPNLDTTSTHCQYIRQGLRLVLSDYLKRTNSFLPPLHSAESCWRAYQSLVNDFVPKFDIRRSCGFQTSWIAEGCIGITTRAEFESSITSPALNLVVSNCNQSLENGSPCAACTPSLSSLLAYHLTGRPSVGNLTDCTAYGSIYAAAFANQFGPTDKGTAKCLFSLDFTAANSSNKKKKIIISVVGVAGAVVFVVMLTGFWFYYQREKGKLSGNWKSNQVNPGSGPPVSSLVSISGSGTNLVRFTLVEIKAATKNFSSENIIGRGGYGNVFKGVFPDGSEVAVKRFKNCSASGDEIFTHEVEVIASVRHVNLVALRGYCVATTPYEGHQRIIICDLIKNGNLHDHLFGLNNNKLSWPIRRKIALGMARGLAYLHYGAHHAIIHRDIKPSNILLDESFEPKVADFGLAKFTQEGMTHLSTRVAGTMGYVAPEYALYGQLTERSDVYSFGVVLLELLSGKKAVMATNDGQPIVTTDWAWSLVRNGRTLDVIEDGIPDLDPPEVLEKYVLIAVLCSHPQLYARPTMDQVVKMLDTEDVPVPSIPERPVPLTADTDVDIQSSAASSSGSGHLLASNGVHPSSLEKENPVSPKEKLS</sequence>
<keyword evidence="5 18" id="KW-0812">Transmembrane</keyword>
<name>A0ABD2ZGI5_9GENT</name>
<dbReference type="InterPro" id="IPR043891">
    <property type="entry name" value="SPARK"/>
</dbReference>
<dbReference type="Gene3D" id="3.30.200.20">
    <property type="entry name" value="Phosphorylase Kinase, domain 1"/>
    <property type="match status" value="1"/>
</dbReference>
<keyword evidence="9 16" id="KW-0067">ATP-binding</keyword>
<comment type="caution">
    <text evidence="21">The sequence shown here is derived from an EMBL/GenBank/DDBJ whole genome shotgun (WGS) entry which is preliminary data.</text>
</comment>
<evidence type="ECO:0000256" key="10">
    <source>
        <dbReference type="ARBA" id="ARBA00022989"/>
    </source>
</evidence>
<feature type="region of interest" description="Disordered" evidence="17">
    <location>
        <begin position="590"/>
        <end position="645"/>
    </location>
</feature>
<feature type="compositionally biased region" description="Low complexity" evidence="17">
    <location>
        <begin position="610"/>
        <end position="624"/>
    </location>
</feature>
<dbReference type="Pfam" id="PF00069">
    <property type="entry name" value="Pkinase"/>
    <property type="match status" value="1"/>
</dbReference>
<dbReference type="InterPro" id="IPR017441">
    <property type="entry name" value="Protein_kinase_ATP_BS"/>
</dbReference>
<keyword evidence="3" id="KW-0723">Serine/threonine-protein kinase</keyword>
<dbReference type="GO" id="GO:0005524">
    <property type="term" value="F:ATP binding"/>
    <property type="evidence" value="ECO:0007669"/>
    <property type="project" value="UniProtKB-UniRule"/>
</dbReference>
<dbReference type="PANTHER" id="PTHR47989:SF62">
    <property type="entry name" value="OS05G0423500 PROTEIN"/>
    <property type="match status" value="1"/>
</dbReference>
<keyword evidence="4" id="KW-0808">Transferase</keyword>
<dbReference type="InterPro" id="IPR000719">
    <property type="entry name" value="Prot_kinase_dom"/>
</dbReference>
<dbReference type="InterPro" id="IPR008271">
    <property type="entry name" value="Ser/Thr_kinase_AS"/>
</dbReference>
<dbReference type="EC" id="2.7.11.1" evidence="2"/>
<evidence type="ECO:0000256" key="6">
    <source>
        <dbReference type="ARBA" id="ARBA00022729"/>
    </source>
</evidence>
<dbReference type="CDD" id="cd14066">
    <property type="entry name" value="STKc_IRAK"/>
    <property type="match status" value="1"/>
</dbReference>
<evidence type="ECO:0000256" key="15">
    <source>
        <dbReference type="ARBA" id="ARBA00048679"/>
    </source>
</evidence>
<feature type="compositionally biased region" description="Basic and acidic residues" evidence="17">
    <location>
        <begin position="631"/>
        <end position="645"/>
    </location>
</feature>
<dbReference type="PROSITE" id="PS00107">
    <property type="entry name" value="PROTEIN_KINASE_ATP"/>
    <property type="match status" value="1"/>
</dbReference>
<evidence type="ECO:0000313" key="21">
    <source>
        <dbReference type="EMBL" id="KAL3517522.1"/>
    </source>
</evidence>
<dbReference type="FunFam" id="3.30.200.20:FF:000390">
    <property type="entry name" value="probable LRR receptor-like serine/threonine-protein kinase RKF3"/>
    <property type="match status" value="1"/>
</dbReference>
<keyword evidence="22" id="KW-1185">Reference proteome</keyword>
<keyword evidence="12" id="KW-0675">Receptor</keyword>
<dbReference type="AlphaFoldDB" id="A0ABD2ZGI5"/>
<evidence type="ECO:0000256" key="13">
    <source>
        <dbReference type="ARBA" id="ARBA00023180"/>
    </source>
</evidence>
<accession>A0ABD2ZGI5</accession>
<dbReference type="GO" id="GO:0016020">
    <property type="term" value="C:membrane"/>
    <property type="evidence" value="ECO:0007669"/>
    <property type="project" value="UniProtKB-SubCell"/>
</dbReference>
<feature type="domain" description="Protein kinase" evidence="20">
    <location>
        <begin position="309"/>
        <end position="593"/>
    </location>
</feature>
<evidence type="ECO:0000256" key="18">
    <source>
        <dbReference type="SAM" id="Phobius"/>
    </source>
</evidence>
<comment type="catalytic activity">
    <reaction evidence="15">
        <text>L-seryl-[protein] + ATP = O-phospho-L-seryl-[protein] + ADP + H(+)</text>
        <dbReference type="Rhea" id="RHEA:17989"/>
        <dbReference type="Rhea" id="RHEA-COMP:9863"/>
        <dbReference type="Rhea" id="RHEA-COMP:11604"/>
        <dbReference type="ChEBI" id="CHEBI:15378"/>
        <dbReference type="ChEBI" id="CHEBI:29999"/>
        <dbReference type="ChEBI" id="CHEBI:30616"/>
        <dbReference type="ChEBI" id="CHEBI:83421"/>
        <dbReference type="ChEBI" id="CHEBI:456216"/>
        <dbReference type="EC" id="2.7.11.1"/>
    </reaction>
</comment>
<evidence type="ECO:0000256" key="1">
    <source>
        <dbReference type="ARBA" id="ARBA00004479"/>
    </source>
</evidence>
<evidence type="ECO:0000256" key="8">
    <source>
        <dbReference type="ARBA" id="ARBA00022777"/>
    </source>
</evidence>
<evidence type="ECO:0000256" key="11">
    <source>
        <dbReference type="ARBA" id="ARBA00023136"/>
    </source>
</evidence>
<reference evidence="21 22" key="1">
    <citation type="submission" date="2024-11" db="EMBL/GenBank/DDBJ databases">
        <title>A near-complete genome assembly of Cinchona calisaya.</title>
        <authorList>
            <person name="Lian D.C."/>
            <person name="Zhao X.W."/>
            <person name="Wei L."/>
        </authorList>
    </citation>
    <scope>NUCLEOTIDE SEQUENCE [LARGE SCALE GENOMIC DNA]</scope>
    <source>
        <tissue evidence="21">Nenye</tissue>
    </source>
</reference>
<dbReference type="PANTHER" id="PTHR47989">
    <property type="entry name" value="OS01G0750732 PROTEIN"/>
    <property type="match status" value="1"/>
</dbReference>
<evidence type="ECO:0000256" key="19">
    <source>
        <dbReference type="SAM" id="SignalP"/>
    </source>
</evidence>
<evidence type="ECO:0000256" key="14">
    <source>
        <dbReference type="ARBA" id="ARBA00047899"/>
    </source>
</evidence>
<feature type="binding site" evidence="16">
    <location>
        <position position="337"/>
    </location>
    <ligand>
        <name>ATP</name>
        <dbReference type="ChEBI" id="CHEBI:30616"/>
    </ligand>
</feature>
<dbReference type="SMART" id="SM00220">
    <property type="entry name" value="S_TKc"/>
    <property type="match status" value="1"/>
</dbReference>
<evidence type="ECO:0000256" key="5">
    <source>
        <dbReference type="ARBA" id="ARBA00022692"/>
    </source>
</evidence>
<dbReference type="FunFam" id="1.10.510.10:FF:000287">
    <property type="entry name" value="probable LRR receptor-like serine/threonine-protein kinase RKF3"/>
    <property type="match status" value="1"/>
</dbReference>
<dbReference type="SUPFAM" id="SSF56112">
    <property type="entry name" value="Protein kinase-like (PK-like)"/>
    <property type="match status" value="1"/>
</dbReference>
<evidence type="ECO:0000259" key="20">
    <source>
        <dbReference type="PROSITE" id="PS50011"/>
    </source>
</evidence>
<feature type="transmembrane region" description="Helical" evidence="18">
    <location>
        <begin position="233"/>
        <end position="257"/>
    </location>
</feature>
<evidence type="ECO:0000256" key="9">
    <source>
        <dbReference type="ARBA" id="ARBA00022840"/>
    </source>
</evidence>
<dbReference type="PROSITE" id="PS00108">
    <property type="entry name" value="PROTEIN_KINASE_ST"/>
    <property type="match status" value="1"/>
</dbReference>
<comment type="subcellular location">
    <subcellularLocation>
        <location evidence="1">Membrane</location>
        <topology evidence="1">Single-pass type I membrane protein</topology>
    </subcellularLocation>
</comment>
<protein>
    <recommendedName>
        <fullName evidence="2">non-specific serine/threonine protein kinase</fullName>
        <ecNumber evidence="2">2.7.11.1</ecNumber>
    </recommendedName>
</protein>
<gene>
    <name evidence="21" type="ORF">ACH5RR_020111</name>
</gene>
<feature type="chain" id="PRO_5044811319" description="non-specific serine/threonine protein kinase" evidence="19">
    <location>
        <begin position="23"/>
        <end position="645"/>
    </location>
</feature>
<dbReference type="Gene3D" id="1.10.510.10">
    <property type="entry name" value="Transferase(Phosphotransferase) domain 1"/>
    <property type="match status" value="1"/>
</dbReference>
<keyword evidence="11 18" id="KW-0472">Membrane</keyword>
<evidence type="ECO:0000256" key="4">
    <source>
        <dbReference type="ARBA" id="ARBA00022679"/>
    </source>
</evidence>
<proteinExistence type="predicted"/>
<evidence type="ECO:0000256" key="17">
    <source>
        <dbReference type="SAM" id="MobiDB-lite"/>
    </source>
</evidence>
<keyword evidence="13" id="KW-0325">Glycoprotein</keyword>
<dbReference type="Pfam" id="PF19160">
    <property type="entry name" value="SPARK"/>
    <property type="match status" value="1"/>
</dbReference>
<evidence type="ECO:0000313" key="22">
    <source>
        <dbReference type="Proteomes" id="UP001630127"/>
    </source>
</evidence>
<keyword evidence="7 16" id="KW-0547">Nucleotide-binding</keyword>
<dbReference type="InterPro" id="IPR011009">
    <property type="entry name" value="Kinase-like_dom_sf"/>
</dbReference>
<evidence type="ECO:0000256" key="16">
    <source>
        <dbReference type="PROSITE-ProRule" id="PRU10141"/>
    </source>
</evidence>